<dbReference type="Pfam" id="PF03756">
    <property type="entry name" value="AfsA"/>
    <property type="match status" value="2"/>
</dbReference>
<sequence>MAANSAQTSCRCATAPPPGLTTTVPREYVHRASVTEVLLTGWTTLKDGRCAMTAQWPRSHSFFTPIGRTFYDSLLAAETIRQVGALLAHTSFDVPLDRKFLMWDLNYLALPDRLAIGSAPANLEIDVTCTDIQRRRNELAGLRYETSIRLGGQVVASGGAGYSCVSPKVYDRLRAAQLSRAAGSPPAPLAPVAPASVGRGSDFDVVLAPSGTPGSWQVRLEPMHPVLFDHPVDHIPGMALLEAARQAVHASDPGPRPALITSIDSSFQRYAEFGRPCWIEATRDSEDPGGWTRVTGRQDDETVFTAAVLAQPLPLAGSR</sequence>
<keyword evidence="3" id="KW-1185">Reference proteome</keyword>
<dbReference type="PATRIC" id="fig|933944.5.peg.4450"/>
<dbReference type="GO" id="GO:0016740">
    <property type="term" value="F:transferase activity"/>
    <property type="evidence" value="ECO:0007669"/>
    <property type="project" value="InterPro"/>
</dbReference>
<dbReference type="AlphaFoldDB" id="A0A1E7JIP8"/>
<gene>
    <name evidence="2" type="ORF">AN215_24500</name>
</gene>
<dbReference type="EMBL" id="LJGT01000041">
    <property type="protein sequence ID" value="OEU86327.1"/>
    <property type="molecule type" value="Genomic_DNA"/>
</dbReference>
<evidence type="ECO:0000313" key="3">
    <source>
        <dbReference type="Proteomes" id="UP000176087"/>
    </source>
</evidence>
<protein>
    <recommendedName>
        <fullName evidence="1">A-factor biosynthesis hotdog domain-containing protein</fullName>
    </recommendedName>
</protein>
<accession>A0A1E7JIP8</accession>
<organism evidence="2 3">
    <name type="scientific">Streptomyces abyssalis</name>
    <dbReference type="NCBI Taxonomy" id="933944"/>
    <lineage>
        <taxon>Bacteria</taxon>
        <taxon>Bacillati</taxon>
        <taxon>Actinomycetota</taxon>
        <taxon>Actinomycetes</taxon>
        <taxon>Kitasatosporales</taxon>
        <taxon>Streptomycetaceae</taxon>
        <taxon>Streptomyces</taxon>
    </lineage>
</organism>
<evidence type="ECO:0000313" key="2">
    <source>
        <dbReference type="EMBL" id="OEU86327.1"/>
    </source>
</evidence>
<proteinExistence type="predicted"/>
<feature type="domain" description="A-factor biosynthesis hotdog" evidence="1">
    <location>
        <begin position="197"/>
        <end position="303"/>
    </location>
</feature>
<dbReference type="Proteomes" id="UP000176087">
    <property type="component" value="Unassembled WGS sequence"/>
</dbReference>
<dbReference type="STRING" id="933944.AN215_24500"/>
<name>A0A1E7JIP8_9ACTN</name>
<dbReference type="InterPro" id="IPR047757">
    <property type="entry name" value="AfsA-like"/>
</dbReference>
<dbReference type="NCBIfam" id="NF041195">
    <property type="entry name" value="ScbA_BarX_GamBu"/>
    <property type="match status" value="1"/>
</dbReference>
<evidence type="ECO:0000259" key="1">
    <source>
        <dbReference type="Pfam" id="PF03756"/>
    </source>
</evidence>
<feature type="domain" description="A-factor biosynthesis hotdog" evidence="1">
    <location>
        <begin position="28"/>
        <end position="159"/>
    </location>
</feature>
<reference evidence="2 3" key="1">
    <citation type="journal article" date="2016" name="Front. Microbiol.">
        <title>Comparative Genomics Analysis of Streptomyces Species Reveals Their Adaptation to the Marine Environment and Their Diversity at the Genomic Level.</title>
        <authorList>
            <person name="Tian X."/>
            <person name="Zhang Z."/>
            <person name="Yang T."/>
            <person name="Chen M."/>
            <person name="Li J."/>
            <person name="Chen F."/>
            <person name="Yang J."/>
            <person name="Li W."/>
            <person name="Zhang B."/>
            <person name="Zhang Z."/>
            <person name="Wu J."/>
            <person name="Zhang C."/>
            <person name="Long L."/>
            <person name="Xiao J."/>
        </authorList>
    </citation>
    <scope>NUCLEOTIDE SEQUENCE [LARGE SCALE GENOMIC DNA]</scope>
    <source>
        <strain evidence="2 3">SCSIO 10390</strain>
    </source>
</reference>
<dbReference type="InterPro" id="IPR005509">
    <property type="entry name" value="AfsA_hotdog_dom"/>
</dbReference>
<comment type="caution">
    <text evidence="2">The sequence shown here is derived from an EMBL/GenBank/DDBJ whole genome shotgun (WGS) entry which is preliminary data.</text>
</comment>